<keyword evidence="3" id="KW-1185">Reference proteome</keyword>
<organism evidence="2 3">
    <name type="scientific">Catenulispora yoronensis</name>
    <dbReference type="NCBI Taxonomy" id="450799"/>
    <lineage>
        <taxon>Bacteria</taxon>
        <taxon>Bacillati</taxon>
        <taxon>Actinomycetota</taxon>
        <taxon>Actinomycetes</taxon>
        <taxon>Catenulisporales</taxon>
        <taxon>Catenulisporaceae</taxon>
        <taxon>Catenulispora</taxon>
    </lineage>
</organism>
<comment type="caution">
    <text evidence="2">The sequence shown here is derived from an EMBL/GenBank/DDBJ whole genome shotgun (WGS) entry which is preliminary data.</text>
</comment>
<sequence>MSKSNKLRLLVAPAAVVIGLTLSGTAQAAVVAPMRATALVASDNWVDHAGMSQRAGAHQDAAAVDFAPLRDAATVIIEVLRFIAGPQAAPYEDR</sequence>
<evidence type="ECO:0000313" key="2">
    <source>
        <dbReference type="EMBL" id="GAA2011713.1"/>
    </source>
</evidence>
<protein>
    <submittedName>
        <fullName evidence="2">Uncharacterized protein</fullName>
    </submittedName>
</protein>
<evidence type="ECO:0000256" key="1">
    <source>
        <dbReference type="SAM" id="SignalP"/>
    </source>
</evidence>
<proteinExistence type="predicted"/>
<reference evidence="2 3" key="1">
    <citation type="journal article" date="2019" name="Int. J. Syst. Evol. Microbiol.">
        <title>The Global Catalogue of Microorganisms (GCM) 10K type strain sequencing project: providing services to taxonomists for standard genome sequencing and annotation.</title>
        <authorList>
            <consortium name="The Broad Institute Genomics Platform"/>
            <consortium name="The Broad Institute Genome Sequencing Center for Infectious Disease"/>
            <person name="Wu L."/>
            <person name="Ma J."/>
        </authorList>
    </citation>
    <scope>NUCLEOTIDE SEQUENCE [LARGE SCALE GENOMIC DNA]</scope>
    <source>
        <strain evidence="2 3">JCM 16014</strain>
    </source>
</reference>
<name>A0ABN2TK38_9ACTN</name>
<feature type="signal peptide" evidence="1">
    <location>
        <begin position="1"/>
        <end position="28"/>
    </location>
</feature>
<dbReference type="EMBL" id="BAAAQN010000001">
    <property type="protein sequence ID" value="GAA2011713.1"/>
    <property type="molecule type" value="Genomic_DNA"/>
</dbReference>
<dbReference type="Proteomes" id="UP001500751">
    <property type="component" value="Unassembled WGS sequence"/>
</dbReference>
<keyword evidence="1" id="KW-0732">Signal</keyword>
<accession>A0ABN2TK38</accession>
<evidence type="ECO:0000313" key="3">
    <source>
        <dbReference type="Proteomes" id="UP001500751"/>
    </source>
</evidence>
<gene>
    <name evidence="2" type="ORF">GCM10009839_02380</name>
</gene>
<feature type="chain" id="PRO_5045155066" evidence="1">
    <location>
        <begin position="29"/>
        <end position="94"/>
    </location>
</feature>